<comment type="caution">
    <text evidence="2">The sequence shown here is derived from an EMBL/GenBank/DDBJ whole genome shotgun (WGS) entry which is preliminary data.</text>
</comment>
<evidence type="ECO:0000259" key="1">
    <source>
        <dbReference type="PROSITE" id="PS50042"/>
    </source>
</evidence>
<feature type="domain" description="Cyclic nucleotide-binding" evidence="1">
    <location>
        <begin position="1"/>
        <end position="99"/>
    </location>
</feature>
<dbReference type="Pfam" id="PF00027">
    <property type="entry name" value="cNMP_binding"/>
    <property type="match status" value="1"/>
</dbReference>
<reference evidence="3" key="1">
    <citation type="submission" date="2018-06" db="EMBL/GenBank/DDBJ databases">
        <authorList>
            <person name="Lum Nde A."/>
            <person name="Hugo C."/>
        </authorList>
    </citation>
    <scope>NUCLEOTIDE SEQUENCE [LARGE SCALE GENOMIC DNA]</scope>
    <source>
        <strain evidence="3">1_F178</strain>
    </source>
</reference>
<dbReference type="AlphaFoldDB" id="A0A3D9C515"/>
<dbReference type="SUPFAM" id="SSF51206">
    <property type="entry name" value="cAMP-binding domain-like"/>
    <property type="match status" value="1"/>
</dbReference>
<dbReference type="EMBL" id="QNVT01000020">
    <property type="protein sequence ID" value="REC60839.1"/>
    <property type="molecule type" value="Genomic_DNA"/>
</dbReference>
<keyword evidence="3" id="KW-1185">Reference proteome</keyword>
<name>A0A3D9C515_9FLAO</name>
<protein>
    <submittedName>
        <fullName evidence="2">Crp/Fnr family transcriptional regulator</fullName>
    </submittedName>
</protein>
<gene>
    <name evidence="2" type="ORF">DRF65_18720</name>
</gene>
<evidence type="ECO:0000313" key="3">
    <source>
        <dbReference type="Proteomes" id="UP000256686"/>
    </source>
</evidence>
<evidence type="ECO:0000313" key="2">
    <source>
        <dbReference type="EMBL" id="REC60839.1"/>
    </source>
</evidence>
<dbReference type="InterPro" id="IPR018490">
    <property type="entry name" value="cNMP-bd_dom_sf"/>
</dbReference>
<dbReference type="InterPro" id="IPR000595">
    <property type="entry name" value="cNMP-bd_dom"/>
</dbReference>
<proteinExistence type="predicted"/>
<accession>A0A3D9C515</accession>
<sequence>MVEKLLQSGIHWEHKDFRRNEFLKISGSTDTQIYFIEKGSVRIFMTDDNEERIIRFGYTGNIIVSLDSFLSGKPSELYIQAIKKTTVKVASKRDFYDYIQSDEEHMKFWMNVLEDLILQQLEREKDLLINAPGERFERVLKRSPKLFQEVPNKYIANYLRMSPETLSRLKKS</sequence>
<dbReference type="PROSITE" id="PS50042">
    <property type="entry name" value="CNMP_BINDING_3"/>
    <property type="match status" value="1"/>
</dbReference>
<dbReference type="InterPro" id="IPR014710">
    <property type="entry name" value="RmlC-like_jellyroll"/>
</dbReference>
<organism evidence="2 3">
    <name type="scientific">Chryseobacterium pennae</name>
    <dbReference type="NCBI Taxonomy" id="2258962"/>
    <lineage>
        <taxon>Bacteria</taxon>
        <taxon>Pseudomonadati</taxon>
        <taxon>Bacteroidota</taxon>
        <taxon>Flavobacteriia</taxon>
        <taxon>Flavobacteriales</taxon>
        <taxon>Weeksellaceae</taxon>
        <taxon>Chryseobacterium group</taxon>
        <taxon>Chryseobacterium</taxon>
    </lineage>
</organism>
<dbReference type="Proteomes" id="UP000256686">
    <property type="component" value="Unassembled WGS sequence"/>
</dbReference>
<dbReference type="Gene3D" id="2.60.120.10">
    <property type="entry name" value="Jelly Rolls"/>
    <property type="match status" value="1"/>
</dbReference>
<dbReference type="RefSeq" id="WP_115972272.1">
    <property type="nucleotide sequence ID" value="NZ_QNVT01000020.1"/>
</dbReference>